<evidence type="ECO:0000313" key="2">
    <source>
        <dbReference type="EMBL" id="CAE7722393.1"/>
    </source>
</evidence>
<keyword evidence="1" id="KW-0812">Transmembrane</keyword>
<dbReference type="Proteomes" id="UP000601435">
    <property type="component" value="Unassembled WGS sequence"/>
</dbReference>
<keyword evidence="1" id="KW-1133">Transmembrane helix</keyword>
<reference evidence="2" key="1">
    <citation type="submission" date="2021-02" db="EMBL/GenBank/DDBJ databases">
        <authorList>
            <person name="Dougan E. K."/>
            <person name="Rhodes N."/>
            <person name="Thang M."/>
            <person name="Chan C."/>
        </authorList>
    </citation>
    <scope>NUCLEOTIDE SEQUENCE</scope>
</reference>
<proteinExistence type="predicted"/>
<gene>
    <name evidence="2" type="ORF">SNEC2469_LOCUS20831</name>
</gene>
<dbReference type="EMBL" id="CAJNJA010036596">
    <property type="protein sequence ID" value="CAE7722393.1"/>
    <property type="molecule type" value="Genomic_DNA"/>
</dbReference>
<accession>A0A812XG83</accession>
<keyword evidence="1" id="KW-0472">Membrane</keyword>
<feature type="transmembrane region" description="Helical" evidence="1">
    <location>
        <begin position="69"/>
        <end position="93"/>
    </location>
</feature>
<dbReference type="AlphaFoldDB" id="A0A812XG83"/>
<keyword evidence="3" id="KW-1185">Reference proteome</keyword>
<name>A0A812XG83_9DINO</name>
<protein>
    <submittedName>
        <fullName evidence="2">Uncharacterized protein</fullName>
    </submittedName>
</protein>
<comment type="caution">
    <text evidence="2">The sequence shown here is derived from an EMBL/GenBank/DDBJ whole genome shotgun (WGS) entry which is preliminary data.</text>
</comment>
<dbReference type="OrthoDB" id="423734at2759"/>
<feature type="non-terminal residue" evidence="2">
    <location>
        <position position="1"/>
    </location>
</feature>
<evidence type="ECO:0000256" key="1">
    <source>
        <dbReference type="SAM" id="Phobius"/>
    </source>
</evidence>
<organism evidence="2 3">
    <name type="scientific">Symbiodinium necroappetens</name>
    <dbReference type="NCBI Taxonomy" id="1628268"/>
    <lineage>
        <taxon>Eukaryota</taxon>
        <taxon>Sar</taxon>
        <taxon>Alveolata</taxon>
        <taxon>Dinophyceae</taxon>
        <taxon>Suessiales</taxon>
        <taxon>Symbiodiniaceae</taxon>
        <taxon>Symbiodinium</taxon>
    </lineage>
</organism>
<sequence length="96" mass="10319">VYDLSQASTSHMRTELEDGALMTVKTNCGKLYSRQHNRLMNVEEIFTTLCASTAGSPAIDVSRLPSSKAFALAGNGMHVAQAGAIMMIAALFLERV</sequence>
<evidence type="ECO:0000313" key="3">
    <source>
        <dbReference type="Proteomes" id="UP000601435"/>
    </source>
</evidence>